<name>A0A183JNG8_9TREM</name>
<dbReference type="Proteomes" id="UP000279833">
    <property type="component" value="Unassembled WGS sequence"/>
</dbReference>
<dbReference type="EMBL" id="UZAK01005467">
    <property type="protein sequence ID" value="VDO87630.1"/>
    <property type="molecule type" value="Genomic_DNA"/>
</dbReference>
<sequence length="37" mass="4477">MLICSLQVNIINNVKNISHKSYHLYWHWDCFGFLILI</sequence>
<evidence type="ECO:0000313" key="1">
    <source>
        <dbReference type="EMBL" id="VDO87630.1"/>
    </source>
</evidence>
<dbReference type="AlphaFoldDB" id="A0A183JNG8"/>
<keyword evidence="2" id="KW-1185">Reference proteome</keyword>
<evidence type="ECO:0000313" key="3">
    <source>
        <dbReference type="WBParaSite" id="SCUD_0000425401-mRNA-1"/>
    </source>
</evidence>
<evidence type="ECO:0000313" key="2">
    <source>
        <dbReference type="Proteomes" id="UP000279833"/>
    </source>
</evidence>
<accession>A0A183JNG8</accession>
<reference evidence="1 2" key="2">
    <citation type="submission" date="2018-11" db="EMBL/GenBank/DDBJ databases">
        <authorList>
            <consortium name="Pathogen Informatics"/>
        </authorList>
    </citation>
    <scope>NUCLEOTIDE SEQUENCE [LARGE SCALE GENOMIC DNA]</scope>
    <source>
        <strain evidence="1">Dakar</strain>
        <strain evidence="2">Dakar, Senegal</strain>
    </source>
</reference>
<organism evidence="3">
    <name type="scientific">Schistosoma curassoni</name>
    <dbReference type="NCBI Taxonomy" id="6186"/>
    <lineage>
        <taxon>Eukaryota</taxon>
        <taxon>Metazoa</taxon>
        <taxon>Spiralia</taxon>
        <taxon>Lophotrochozoa</taxon>
        <taxon>Platyhelminthes</taxon>
        <taxon>Trematoda</taxon>
        <taxon>Digenea</taxon>
        <taxon>Strigeidida</taxon>
        <taxon>Schistosomatoidea</taxon>
        <taxon>Schistosomatidae</taxon>
        <taxon>Schistosoma</taxon>
    </lineage>
</organism>
<protein>
    <submittedName>
        <fullName evidence="1 3">Uncharacterized protein</fullName>
    </submittedName>
</protein>
<proteinExistence type="predicted"/>
<dbReference type="WBParaSite" id="SCUD_0000425401-mRNA-1">
    <property type="protein sequence ID" value="SCUD_0000425401-mRNA-1"/>
    <property type="gene ID" value="SCUD_0000425401"/>
</dbReference>
<reference evidence="3" key="1">
    <citation type="submission" date="2016-06" db="UniProtKB">
        <authorList>
            <consortium name="WormBaseParasite"/>
        </authorList>
    </citation>
    <scope>IDENTIFICATION</scope>
</reference>
<gene>
    <name evidence="1" type="ORF">SCUD_LOCUS4254</name>
</gene>